<evidence type="ECO:0000313" key="7">
    <source>
        <dbReference type="EMBL" id="EGS36751.1"/>
    </source>
</evidence>
<evidence type="ECO:0000259" key="5">
    <source>
        <dbReference type="Pfam" id="PF02875"/>
    </source>
</evidence>
<dbReference type="HAMAP" id="MF_00208">
    <property type="entry name" value="MurE"/>
    <property type="match status" value="1"/>
</dbReference>
<sequence length="516" mass="56901">MELHVTPALTLLREHHLLDHTKNLTDFTATSVAYDSRKVTAGTLFFCKGNFLPKYLTMAKEQGAVAYVAEQEYSEGGDLPAIIVKDEQKAMALLGAAFYGFPQDELTIIAITGTKGKTTTAYMADHVLGRATDHHVALFSTLDRVLGNGPEDRFKSDLTTPESLDLFHDMRAAVDNGMTHLVMEVSSQAYKKHRTYGLHFDIGIFLNISPDHIGRNEHPTFADYLHCKEQLLVNSRVCLINAETADLADVYYTAKATTQPEDIYLFARHGAKVQLPEGATIDFEYRNDLEDLHESEFELAACTPNAERLGLQRRYKTSVPGDYNEGNAVAAIISTALAGATAEDAAATLDHVHIKGRMEMQKTRQHGTIYIDYAHNYASLKRLLAFLKRQTAAGKVTVVLGATGDKGISRRQGFGKALSEEHPDQIILTTDDPGFEDPMKIAREINSHIDHDQVGEIQYIMDRPTAIKAAIDSSGNGDIVVLAGKGEDPYQKINGVDTPYATDSKIAADYIHEIED</sequence>
<dbReference type="EMBL" id="AFTL01000015">
    <property type="protein sequence ID" value="EGS36751.1"/>
    <property type="molecule type" value="Genomic_DNA"/>
</dbReference>
<feature type="binding site" evidence="3">
    <location>
        <position position="36"/>
    </location>
    <ligand>
        <name>UDP-N-acetyl-alpha-D-muramoyl-L-alanyl-D-glutamate</name>
        <dbReference type="ChEBI" id="CHEBI:83900"/>
    </ligand>
</feature>
<dbReference type="RefSeq" id="WP_003715618.1">
    <property type="nucleotide sequence ID" value="NZ_AFTL01000015.1"/>
</dbReference>
<keyword evidence="3 4" id="KW-0131">Cell cycle</keyword>
<comment type="similarity">
    <text evidence="2 3">Belongs to the MurCDEF family. MurE subfamily.</text>
</comment>
<dbReference type="PANTHER" id="PTHR23135">
    <property type="entry name" value="MUR LIGASE FAMILY MEMBER"/>
    <property type="match status" value="1"/>
</dbReference>
<dbReference type="InterPro" id="IPR036615">
    <property type="entry name" value="Mur_ligase_C_dom_sf"/>
</dbReference>
<protein>
    <recommendedName>
        <fullName evidence="3">UDP-N-acetylmuramyl-tripeptide synthetase</fullName>
        <ecNumber evidence="3">6.3.2.-</ecNumber>
    </recommendedName>
    <alternativeName>
        <fullName evidence="3">UDP-MurNAc-tripeptide synthetase</fullName>
    </alternativeName>
</protein>
<keyword evidence="3" id="KW-0547">Nucleotide-binding</keyword>
<comment type="caution">
    <text evidence="3">Lacks conserved residue(s) required for the propagation of feature annotation.</text>
</comment>
<dbReference type="NCBIfam" id="NF001130">
    <property type="entry name" value="PRK00139.2-4"/>
    <property type="match status" value="1"/>
</dbReference>
<keyword evidence="3" id="KW-0067">ATP-binding</keyword>
<dbReference type="InterPro" id="IPR005761">
    <property type="entry name" value="UDP-N-AcMur-Glu-dNH2Pim_ligase"/>
</dbReference>
<proteinExistence type="inferred from homology"/>
<keyword evidence="3" id="KW-0460">Magnesium</keyword>
<dbReference type="PANTHER" id="PTHR23135:SF4">
    <property type="entry name" value="UDP-N-ACETYLMURAMOYL-L-ALANYL-D-GLUTAMATE--2,6-DIAMINOPIMELATE LIGASE MURE HOMOLOG, CHLOROPLASTIC"/>
    <property type="match status" value="1"/>
</dbReference>
<feature type="modified residue" description="N6-carboxylysine" evidence="3">
    <location>
        <position position="228"/>
    </location>
</feature>
<gene>
    <name evidence="3 7" type="primary">murE</name>
    <name evidence="7" type="ORF">HMPREF9102_1922</name>
</gene>
<feature type="binding site" evidence="3">
    <location>
        <begin position="159"/>
        <end position="160"/>
    </location>
    <ligand>
        <name>UDP-N-acetyl-alpha-D-muramoyl-L-alanyl-D-glutamate</name>
        <dbReference type="ChEBI" id="CHEBI:83900"/>
    </ligand>
</feature>
<keyword evidence="3" id="KW-0963">Cytoplasm</keyword>
<dbReference type="NCBIfam" id="TIGR01085">
    <property type="entry name" value="murE"/>
    <property type="match status" value="1"/>
</dbReference>
<comment type="PTM">
    <text evidence="3">Carboxylation is probably crucial for Mg(2+) binding and, consequently, for the gamma-phosphate positioning of ATP.</text>
</comment>
<feature type="binding site" evidence="3">
    <location>
        <position position="186"/>
    </location>
    <ligand>
        <name>UDP-N-acetyl-alpha-D-muramoyl-L-alanyl-D-glutamate</name>
        <dbReference type="ChEBI" id="CHEBI:83900"/>
    </ligand>
</feature>
<name>A0ABP2L8D4_9LACO</name>
<keyword evidence="3 4" id="KW-0961">Cell wall biogenesis/degradation</keyword>
<feature type="domain" description="Mur ligase C-terminal" evidence="5">
    <location>
        <begin position="356"/>
        <end position="486"/>
    </location>
</feature>
<reference evidence="7 8" key="1">
    <citation type="submission" date="2011-05" db="EMBL/GenBank/DDBJ databases">
        <authorList>
            <person name="Durkin A.S."/>
            <person name="Kim M."/>
            <person name="Radune D."/>
            <person name="Hostetler J."/>
            <person name="Torralba M."/>
            <person name="Gillis M."/>
            <person name="Methe B."/>
            <person name="Sutton G."/>
            <person name="Nelson K.E."/>
        </authorList>
    </citation>
    <scope>NUCLEOTIDE SEQUENCE [LARGE SCALE GENOMIC DNA]</scope>
    <source>
        <strain evidence="7 8">F0423</strain>
    </source>
</reference>
<keyword evidence="3 4" id="KW-0132">Cell division</keyword>
<keyword evidence="3 4" id="KW-0133">Cell shape</keyword>
<dbReference type="EC" id="6.3.2.-" evidence="3"/>
<feature type="binding site" evidence="3">
    <location>
        <position position="194"/>
    </location>
    <ligand>
        <name>UDP-N-acetyl-alpha-D-muramoyl-L-alanyl-D-glutamate</name>
        <dbReference type="ChEBI" id="CHEBI:83900"/>
    </ligand>
</feature>
<dbReference type="SUPFAM" id="SSF63418">
    <property type="entry name" value="MurE/MurF N-terminal domain"/>
    <property type="match status" value="1"/>
</dbReference>
<evidence type="ECO:0000256" key="4">
    <source>
        <dbReference type="RuleBase" id="RU004135"/>
    </source>
</evidence>
<comment type="pathway">
    <text evidence="1 3 4">Cell wall biogenesis; peptidoglycan biosynthesis.</text>
</comment>
<dbReference type="Gene3D" id="3.40.1190.10">
    <property type="entry name" value="Mur-like, catalytic domain"/>
    <property type="match status" value="1"/>
</dbReference>
<keyword evidence="3 4" id="KW-0573">Peptidoglycan synthesis</keyword>
<dbReference type="SUPFAM" id="SSF53244">
    <property type="entry name" value="MurD-like peptide ligases, peptide-binding domain"/>
    <property type="match status" value="1"/>
</dbReference>
<dbReference type="Gene3D" id="3.90.190.20">
    <property type="entry name" value="Mur ligase, C-terminal domain"/>
    <property type="match status" value="1"/>
</dbReference>
<comment type="cofactor">
    <cofactor evidence="3">
        <name>Mg(2+)</name>
        <dbReference type="ChEBI" id="CHEBI:18420"/>
    </cofactor>
</comment>
<keyword evidence="8" id="KW-1185">Reference proteome</keyword>
<dbReference type="InterPro" id="IPR004101">
    <property type="entry name" value="Mur_ligase_C"/>
</dbReference>
<evidence type="ECO:0000259" key="6">
    <source>
        <dbReference type="Pfam" id="PF08245"/>
    </source>
</evidence>
<dbReference type="Proteomes" id="UP000006035">
    <property type="component" value="Unassembled WGS sequence"/>
</dbReference>
<feature type="binding site" evidence="3">
    <location>
        <begin position="113"/>
        <end position="119"/>
    </location>
    <ligand>
        <name>ATP</name>
        <dbReference type="ChEBI" id="CHEBI:30616"/>
    </ligand>
</feature>
<comment type="function">
    <text evidence="3">Catalyzes the addition of an amino acid to the nucleotide precursor UDP-N-acetylmuramoyl-L-alanyl-D-glutamate (UMAG) in the biosynthesis of bacterial cell-wall peptidoglycan.</text>
</comment>
<dbReference type="SUPFAM" id="SSF53623">
    <property type="entry name" value="MurD-like peptide ligases, catalytic domain"/>
    <property type="match status" value="1"/>
</dbReference>
<evidence type="ECO:0000256" key="3">
    <source>
        <dbReference type="HAMAP-Rule" id="MF_00208"/>
    </source>
</evidence>
<evidence type="ECO:0000256" key="1">
    <source>
        <dbReference type="ARBA" id="ARBA00004752"/>
    </source>
</evidence>
<dbReference type="InterPro" id="IPR036565">
    <property type="entry name" value="Mur-like_cat_sf"/>
</dbReference>
<feature type="domain" description="Mur ligase central" evidence="6">
    <location>
        <begin position="111"/>
        <end position="333"/>
    </location>
</feature>
<dbReference type="InterPro" id="IPR035911">
    <property type="entry name" value="MurE/MurF_N"/>
</dbReference>
<dbReference type="InterPro" id="IPR013221">
    <property type="entry name" value="Mur_ligase_cen"/>
</dbReference>
<dbReference type="Gene3D" id="3.40.1390.10">
    <property type="entry name" value="MurE/MurF, N-terminal domain"/>
    <property type="match status" value="1"/>
</dbReference>
<organism evidence="7 8">
    <name type="scientific">Limosilactobacillus oris F0423</name>
    <dbReference type="NCBI Taxonomy" id="944562"/>
    <lineage>
        <taxon>Bacteria</taxon>
        <taxon>Bacillati</taxon>
        <taxon>Bacillota</taxon>
        <taxon>Bacilli</taxon>
        <taxon>Lactobacillales</taxon>
        <taxon>Lactobacillaceae</taxon>
        <taxon>Limosilactobacillus</taxon>
    </lineage>
</organism>
<comment type="subcellular location">
    <subcellularLocation>
        <location evidence="3 4">Cytoplasm</location>
    </subcellularLocation>
</comment>
<dbReference type="Pfam" id="PF02875">
    <property type="entry name" value="Mur_ligase_C"/>
    <property type="match status" value="1"/>
</dbReference>
<dbReference type="GO" id="GO:0016874">
    <property type="term" value="F:ligase activity"/>
    <property type="evidence" value="ECO:0007669"/>
    <property type="project" value="UniProtKB-KW"/>
</dbReference>
<evidence type="ECO:0000313" key="8">
    <source>
        <dbReference type="Proteomes" id="UP000006035"/>
    </source>
</evidence>
<accession>A0ABP2L8D4</accession>
<comment type="caution">
    <text evidence="7">The sequence shown here is derived from an EMBL/GenBank/DDBJ whole genome shotgun (WGS) entry which is preliminary data.</text>
</comment>
<dbReference type="Pfam" id="PF08245">
    <property type="entry name" value="Mur_ligase_M"/>
    <property type="match status" value="1"/>
</dbReference>
<keyword evidence="3 7" id="KW-0436">Ligase</keyword>
<evidence type="ECO:0000256" key="2">
    <source>
        <dbReference type="ARBA" id="ARBA00005898"/>
    </source>
</evidence>